<dbReference type="STRING" id="2020962.A0A2N1JAF4"/>
<feature type="transmembrane region" description="Helical" evidence="1">
    <location>
        <begin position="466"/>
        <end position="485"/>
    </location>
</feature>
<dbReference type="PANTHER" id="PTHR36840:SF1">
    <property type="entry name" value="BLL5714 PROTEIN"/>
    <property type="match status" value="1"/>
</dbReference>
<feature type="transmembrane region" description="Helical" evidence="1">
    <location>
        <begin position="127"/>
        <end position="148"/>
    </location>
</feature>
<dbReference type="EMBL" id="KZ454991">
    <property type="protein sequence ID" value="PKI83538.1"/>
    <property type="molecule type" value="Genomic_DNA"/>
</dbReference>
<dbReference type="InterPro" id="IPR010640">
    <property type="entry name" value="Low_temperature_requirement_A"/>
</dbReference>
<dbReference type="AlphaFoldDB" id="A0A2N1JAF4"/>
<feature type="transmembrane region" description="Helical" evidence="1">
    <location>
        <begin position="439"/>
        <end position="460"/>
    </location>
</feature>
<feature type="transmembrane region" description="Helical" evidence="1">
    <location>
        <begin position="219"/>
        <end position="242"/>
    </location>
</feature>
<feature type="transmembrane region" description="Helical" evidence="1">
    <location>
        <begin position="286"/>
        <end position="305"/>
    </location>
</feature>
<keyword evidence="3" id="KW-1185">Reference proteome</keyword>
<evidence type="ECO:0000313" key="2">
    <source>
        <dbReference type="EMBL" id="PKI83538.1"/>
    </source>
</evidence>
<protein>
    <submittedName>
        <fullName evidence="2">Uncharacterized protein</fullName>
    </submittedName>
</protein>
<dbReference type="Proteomes" id="UP000232875">
    <property type="component" value="Unassembled WGS sequence"/>
</dbReference>
<feature type="transmembrane region" description="Helical" evidence="1">
    <location>
        <begin position="361"/>
        <end position="382"/>
    </location>
</feature>
<feature type="transmembrane region" description="Helical" evidence="1">
    <location>
        <begin position="402"/>
        <end position="418"/>
    </location>
</feature>
<gene>
    <name evidence="2" type="ORF">MVES_002388</name>
</gene>
<dbReference type="Pfam" id="PF06772">
    <property type="entry name" value="LtrA"/>
    <property type="match status" value="1"/>
</dbReference>
<feature type="transmembrane region" description="Helical" evidence="1">
    <location>
        <begin position="195"/>
        <end position="213"/>
    </location>
</feature>
<evidence type="ECO:0000256" key="1">
    <source>
        <dbReference type="SAM" id="Phobius"/>
    </source>
</evidence>
<name>A0A2N1JAF4_9BASI</name>
<evidence type="ECO:0000313" key="3">
    <source>
        <dbReference type="Proteomes" id="UP000232875"/>
    </source>
</evidence>
<keyword evidence="1" id="KW-1133">Transmembrane helix</keyword>
<keyword evidence="1" id="KW-0812">Transmembrane</keyword>
<reference evidence="2 3" key="1">
    <citation type="submission" date="2017-10" db="EMBL/GenBank/DDBJ databases">
        <title>A novel species of cold-tolerant Malassezia isolated from bats.</title>
        <authorList>
            <person name="Lorch J.M."/>
            <person name="Palmer J.M."/>
            <person name="Vanderwolf K.J."/>
            <person name="Schmidt K.Z."/>
            <person name="Verant M.L."/>
            <person name="Weller T.J."/>
            <person name="Blehert D.S."/>
        </authorList>
    </citation>
    <scope>NUCLEOTIDE SEQUENCE [LARGE SCALE GENOMIC DNA]</scope>
    <source>
        <strain evidence="2 3">NWHC:44797-103</strain>
    </source>
</reference>
<sequence length="495" mass="56213">MHSPEHFRGEGEKIKHVKEFGKVDGIVHVEDEFRPKFLQEPRIHQFIRDGTLHRSPSERPIDPFELFLDLVLVGVVHQFADTAAEEGIASGRKLVRFILSFTGAWSLWSDYSHYVNMSGLDDFPQRVYTFCTMAILIGFSANCTGIPLTQEEFDDHIGKGSLRGALGFFLVGKCIKFILHMYYGLRLRSFLLDQWFRAFRLLIFAALCLGAMFSPKLYISAILYGVGYLTDVFQPLVITALVRIFNYGRSLRTVTIADDSQGITDPSVRLPAFAVYNIEHFSERHAAFYTIVLGESIASLLYVIHDTEGTARNSVPPDARVGINATYGRAFMVLLTTFLLGWLYFTRDWGASKIHPVRRHWFTFFIYVNVHWPLCAALNLASGAVTRMVKYSDIDGHSGLEWYWGGGIATAMVCLAVYDMSYKWDFMTTRRWMVWSVRIFFRLGIAAACAILPLAYGTLVDSLDDLQFVSIYACFMVFLVAEELIGKLVRNEALC</sequence>
<keyword evidence="1" id="KW-0472">Membrane</keyword>
<dbReference type="OrthoDB" id="191995at2759"/>
<feature type="transmembrane region" description="Helical" evidence="1">
    <location>
        <begin position="160"/>
        <end position="183"/>
    </location>
</feature>
<proteinExistence type="predicted"/>
<organism evidence="2 3">
    <name type="scientific">Malassezia vespertilionis</name>
    <dbReference type="NCBI Taxonomy" id="2020962"/>
    <lineage>
        <taxon>Eukaryota</taxon>
        <taxon>Fungi</taxon>
        <taxon>Dikarya</taxon>
        <taxon>Basidiomycota</taxon>
        <taxon>Ustilaginomycotina</taxon>
        <taxon>Malasseziomycetes</taxon>
        <taxon>Malasseziales</taxon>
        <taxon>Malasseziaceae</taxon>
        <taxon>Malassezia</taxon>
    </lineage>
</organism>
<accession>A0A2N1JAF4</accession>
<feature type="transmembrane region" description="Helical" evidence="1">
    <location>
        <begin position="325"/>
        <end position="345"/>
    </location>
</feature>
<dbReference type="PANTHER" id="PTHR36840">
    <property type="entry name" value="BLL5714 PROTEIN"/>
    <property type="match status" value="1"/>
</dbReference>